<proteinExistence type="predicted"/>
<dbReference type="HOGENOM" id="CLU_1630410_0_0_1"/>
<gene>
    <name evidence="3" type="ORF">THAPS_6774</name>
</gene>
<reference evidence="3 4" key="2">
    <citation type="journal article" date="2008" name="Nature">
        <title>The Phaeodactylum genome reveals the evolutionary history of diatom genomes.</title>
        <authorList>
            <person name="Bowler C."/>
            <person name="Allen A.E."/>
            <person name="Badger J.H."/>
            <person name="Grimwood J."/>
            <person name="Jabbari K."/>
            <person name="Kuo A."/>
            <person name="Maheswari U."/>
            <person name="Martens C."/>
            <person name="Maumus F."/>
            <person name="Otillar R.P."/>
            <person name="Rayko E."/>
            <person name="Salamov A."/>
            <person name="Vandepoele K."/>
            <person name="Beszteri B."/>
            <person name="Gruber A."/>
            <person name="Heijde M."/>
            <person name="Katinka M."/>
            <person name="Mock T."/>
            <person name="Valentin K."/>
            <person name="Verret F."/>
            <person name="Berges J.A."/>
            <person name="Brownlee C."/>
            <person name="Cadoret J.P."/>
            <person name="Chiovitti A."/>
            <person name="Choi C.J."/>
            <person name="Coesel S."/>
            <person name="De Martino A."/>
            <person name="Detter J.C."/>
            <person name="Durkin C."/>
            <person name="Falciatore A."/>
            <person name="Fournet J."/>
            <person name="Haruta M."/>
            <person name="Huysman M.J."/>
            <person name="Jenkins B.D."/>
            <person name="Jiroutova K."/>
            <person name="Jorgensen R.E."/>
            <person name="Joubert Y."/>
            <person name="Kaplan A."/>
            <person name="Kroger N."/>
            <person name="Kroth P.G."/>
            <person name="La Roche J."/>
            <person name="Lindquist E."/>
            <person name="Lommer M."/>
            <person name="Martin-Jezequel V."/>
            <person name="Lopez P.J."/>
            <person name="Lucas S."/>
            <person name="Mangogna M."/>
            <person name="McGinnis K."/>
            <person name="Medlin L.K."/>
            <person name="Montsant A."/>
            <person name="Oudot-Le Secq M.P."/>
            <person name="Napoli C."/>
            <person name="Obornik M."/>
            <person name="Parker M.S."/>
            <person name="Petit J.L."/>
            <person name="Porcel B.M."/>
            <person name="Poulsen N."/>
            <person name="Robison M."/>
            <person name="Rychlewski L."/>
            <person name="Rynearson T.A."/>
            <person name="Schmutz J."/>
            <person name="Shapiro H."/>
            <person name="Siaut M."/>
            <person name="Stanley M."/>
            <person name="Sussman M.R."/>
            <person name="Taylor A.R."/>
            <person name="Vardi A."/>
            <person name="von Dassow P."/>
            <person name="Vyverman W."/>
            <person name="Willis A."/>
            <person name="Wyrwicz L.S."/>
            <person name="Rokhsar D.S."/>
            <person name="Weissenbach J."/>
            <person name="Armbrust E.V."/>
            <person name="Green B.R."/>
            <person name="Van de Peer Y."/>
            <person name="Grigoriev I.V."/>
        </authorList>
    </citation>
    <scope>NUCLEOTIDE SEQUENCE [LARGE SCALE GENOMIC DNA]</scope>
    <source>
        <strain evidence="3 4">CCMP1335</strain>
    </source>
</reference>
<evidence type="ECO:0000256" key="1">
    <source>
        <dbReference type="SAM" id="MobiDB-lite"/>
    </source>
</evidence>
<feature type="chain" id="PRO_5002839148" evidence="2">
    <location>
        <begin position="19"/>
        <end position="163"/>
    </location>
</feature>
<dbReference type="Proteomes" id="UP000001449">
    <property type="component" value="Chromosome 7"/>
</dbReference>
<organism evidence="3 4">
    <name type="scientific">Thalassiosira pseudonana</name>
    <name type="common">Marine diatom</name>
    <name type="synonym">Cyclotella nana</name>
    <dbReference type="NCBI Taxonomy" id="35128"/>
    <lineage>
        <taxon>Eukaryota</taxon>
        <taxon>Sar</taxon>
        <taxon>Stramenopiles</taxon>
        <taxon>Ochrophyta</taxon>
        <taxon>Bacillariophyta</taxon>
        <taxon>Coscinodiscophyceae</taxon>
        <taxon>Thalassiosirophycidae</taxon>
        <taxon>Thalassiosirales</taxon>
        <taxon>Thalassiosiraceae</taxon>
        <taxon>Thalassiosira</taxon>
    </lineage>
</organism>
<dbReference type="RefSeq" id="XP_002295736.1">
    <property type="nucleotide sequence ID" value="XM_002295700.1"/>
</dbReference>
<feature type="signal peptide" evidence="2">
    <location>
        <begin position="1"/>
        <end position="18"/>
    </location>
</feature>
<dbReference type="PaxDb" id="35128-Thaps6774"/>
<sequence>MVKAILLILAVLVVASNAQLSTLPKRFREQQQRELVTTEAPGEANYAPTRSSHVGNEFGRRATTPSLRKSRYEVRQLEEIDLSISMSVSYELSMSTPSTGVMGIDDDASIETTTTPAPESSTEVEEIYCRRDWDCPESVPTCRCGTFFCRFCFLKPCGVCGEE</sequence>
<dbReference type="KEGG" id="tps:THAPS_6774"/>
<evidence type="ECO:0000313" key="4">
    <source>
        <dbReference type="Proteomes" id="UP000001449"/>
    </source>
</evidence>
<keyword evidence="2" id="KW-0732">Signal</keyword>
<name>B5YMF9_THAPS</name>
<dbReference type="GeneID" id="7446218"/>
<evidence type="ECO:0000313" key="3">
    <source>
        <dbReference type="EMBL" id="ACI64453.1"/>
    </source>
</evidence>
<dbReference type="InParanoid" id="B5YMF9"/>
<protein>
    <submittedName>
        <fullName evidence="3">Uncharacterized protein</fullName>
    </submittedName>
</protein>
<keyword evidence="4" id="KW-1185">Reference proteome</keyword>
<reference evidence="3 4" key="1">
    <citation type="journal article" date="2004" name="Science">
        <title>The genome of the diatom Thalassiosira pseudonana: ecology, evolution, and metabolism.</title>
        <authorList>
            <person name="Armbrust E.V."/>
            <person name="Berges J.A."/>
            <person name="Bowler C."/>
            <person name="Green B.R."/>
            <person name="Martinez D."/>
            <person name="Putnam N.H."/>
            <person name="Zhou S."/>
            <person name="Allen A.E."/>
            <person name="Apt K.E."/>
            <person name="Bechner M."/>
            <person name="Brzezinski M.A."/>
            <person name="Chaal B.K."/>
            <person name="Chiovitti A."/>
            <person name="Davis A.K."/>
            <person name="Demarest M.S."/>
            <person name="Detter J.C."/>
            <person name="Glavina T."/>
            <person name="Goodstein D."/>
            <person name="Hadi M.Z."/>
            <person name="Hellsten U."/>
            <person name="Hildebrand M."/>
            <person name="Jenkins B.D."/>
            <person name="Jurka J."/>
            <person name="Kapitonov V.V."/>
            <person name="Kroger N."/>
            <person name="Lau W.W."/>
            <person name="Lane T.W."/>
            <person name="Larimer F.W."/>
            <person name="Lippmeier J.C."/>
            <person name="Lucas S."/>
            <person name="Medina M."/>
            <person name="Montsant A."/>
            <person name="Obornik M."/>
            <person name="Parker M.S."/>
            <person name="Palenik B."/>
            <person name="Pazour G.J."/>
            <person name="Richardson P.M."/>
            <person name="Rynearson T.A."/>
            <person name="Saito M.A."/>
            <person name="Schwartz D.C."/>
            <person name="Thamatrakoln K."/>
            <person name="Valentin K."/>
            <person name="Vardi A."/>
            <person name="Wilkerson F.P."/>
            <person name="Rokhsar D.S."/>
        </authorList>
    </citation>
    <scope>NUCLEOTIDE SEQUENCE [LARGE SCALE GENOMIC DNA]</scope>
    <source>
        <strain evidence="3 4">CCMP1335</strain>
    </source>
</reference>
<dbReference type="AlphaFoldDB" id="B5YMF9"/>
<dbReference type="EMBL" id="CP001160">
    <property type="protein sequence ID" value="ACI64453.1"/>
    <property type="molecule type" value="Genomic_DNA"/>
</dbReference>
<feature type="region of interest" description="Disordered" evidence="1">
    <location>
        <begin position="37"/>
        <end position="60"/>
    </location>
</feature>
<accession>B5YMF9</accession>
<evidence type="ECO:0000256" key="2">
    <source>
        <dbReference type="SAM" id="SignalP"/>
    </source>
</evidence>